<evidence type="ECO:0000256" key="4">
    <source>
        <dbReference type="ARBA" id="ARBA00011657"/>
    </source>
</evidence>
<dbReference type="OMA" id="HEEMSIF"/>
<dbReference type="KEGG" id="ndi:NDAI_0K00340"/>
<evidence type="ECO:0000313" key="10">
    <source>
        <dbReference type="Proteomes" id="UP000000689"/>
    </source>
</evidence>
<dbReference type="eggNOG" id="ENOG502RX9I">
    <property type="taxonomic scope" value="Eukaryota"/>
</dbReference>
<comment type="similarity">
    <text evidence="3">Belongs to the AEP2 family.</text>
</comment>
<evidence type="ECO:0000256" key="3">
    <source>
        <dbReference type="ARBA" id="ARBA00009790"/>
    </source>
</evidence>
<keyword evidence="10" id="KW-1185">Reference proteome</keyword>
<comment type="subunit">
    <text evidence="4">Binds to the 5'UTR of the OLI1 mRNA.</text>
</comment>
<dbReference type="InterPro" id="IPR024319">
    <property type="entry name" value="ATPase_expression_mit"/>
</dbReference>
<sequence>MMLRMFIGIQGHNSKEILLGNKIRSNNVITRIIVSRQVIRMFSRAKTLSSPSTLDELPNNRSSENALIDDQLSKTNTKKRYTFNPKKKQPLIRTSLKPTIHNSKARKGLLHLLLAQKDNGKVLTTILDHCLYSPNEQATTRQLVKENNHLTTLLSHEEMSIFICRVLKNFPTIISEKKYEILTNEGRYELYKPEVIFSLFNICKDEYCNNTNQLNPLMVYDLNQFIKYFLREGQLKKAQLVLDYIIDRFGGIEQLIKSKDLTTLDNHLKLKNGAIYKNWKPLTDSESNTFLQYRLSLEDKSHNFKGFKNYKFLDGWSLLKIIDMVLTDKTHCLNILNESILYSLGTLRQIEFMEHFIKQIWDVHPDDAVEERNHQLDKYNLPPDTNELIAILTSYCQTYKSMDRAFLLLDKLIQKYPEPMKSRLNDNKFWIKMLQWGIKIADKNGNNVNGTTIDNCLEIMEEWFLKGKKKTALEHWKIDDDYGSILINLLHNIMKERKNVDIGLKAIENFVQKLKLGSVNKYYERNLTHVLYGLQKCIFRKIAESGSYNKGLALIDNGAYTQNSGVESMLREYYITTVKEIRSKRSRRNKAQSNIQDREQDEFEKLQQKYDEIEEEGMIIGKLW</sequence>
<dbReference type="GO" id="GO:0006417">
    <property type="term" value="P:regulation of translation"/>
    <property type="evidence" value="ECO:0007669"/>
    <property type="project" value="UniProtKB-KW"/>
</dbReference>
<accession>G0WHG2</accession>
<name>G0WHG2_NAUDC</name>
<evidence type="ECO:0000256" key="1">
    <source>
        <dbReference type="ARBA" id="ARBA00002412"/>
    </source>
</evidence>
<keyword evidence="7" id="KW-0809">Transit peptide</keyword>
<dbReference type="RefSeq" id="XP_003672466.1">
    <property type="nucleotide sequence ID" value="XM_003672418.1"/>
</dbReference>
<dbReference type="Proteomes" id="UP000000689">
    <property type="component" value="Chromosome 11"/>
</dbReference>
<dbReference type="GO" id="GO:0005739">
    <property type="term" value="C:mitochondrion"/>
    <property type="evidence" value="ECO:0007669"/>
    <property type="project" value="UniProtKB-SubCell"/>
</dbReference>
<evidence type="ECO:0000256" key="6">
    <source>
        <dbReference type="ARBA" id="ARBA00022845"/>
    </source>
</evidence>
<dbReference type="AlphaFoldDB" id="G0WHG2"/>
<gene>
    <name evidence="9" type="primary">NDAI0K00340</name>
    <name evidence="9" type="ordered locus">NDAI_0K00340</name>
</gene>
<evidence type="ECO:0000256" key="7">
    <source>
        <dbReference type="ARBA" id="ARBA00022946"/>
    </source>
</evidence>
<organism evidence="9 10">
    <name type="scientific">Naumovozyma dairenensis (strain ATCC 10597 / BCRC 20456 / CBS 421 / NBRC 0211 / NRRL Y-12639)</name>
    <name type="common">Saccharomyces dairenensis</name>
    <dbReference type="NCBI Taxonomy" id="1071378"/>
    <lineage>
        <taxon>Eukaryota</taxon>
        <taxon>Fungi</taxon>
        <taxon>Dikarya</taxon>
        <taxon>Ascomycota</taxon>
        <taxon>Saccharomycotina</taxon>
        <taxon>Saccharomycetes</taxon>
        <taxon>Saccharomycetales</taxon>
        <taxon>Saccharomycetaceae</taxon>
        <taxon>Naumovozyma</taxon>
    </lineage>
</organism>
<dbReference type="HOGENOM" id="CLU_438106_0_0_1"/>
<keyword evidence="6" id="KW-0810">Translation regulation</keyword>
<evidence type="ECO:0000256" key="8">
    <source>
        <dbReference type="ARBA" id="ARBA00023128"/>
    </source>
</evidence>
<reference evidence="9 10" key="1">
    <citation type="journal article" date="2011" name="Proc. Natl. Acad. Sci. U.S.A.">
        <title>Evolutionary erosion of yeast sex chromosomes by mating-type switching accidents.</title>
        <authorList>
            <person name="Gordon J.L."/>
            <person name="Armisen D."/>
            <person name="Proux-Wera E."/>
            <person name="Oheigeartaigh S.S."/>
            <person name="Byrne K.P."/>
            <person name="Wolfe K.H."/>
        </authorList>
    </citation>
    <scope>NUCLEOTIDE SEQUENCE [LARGE SCALE GENOMIC DNA]</scope>
    <source>
        <strain evidence="10">ATCC 10597 / BCRC 20456 / CBS 421 / NBRC 0211 / NRRL Y-12639</strain>
    </source>
</reference>
<evidence type="ECO:0000313" key="9">
    <source>
        <dbReference type="EMBL" id="CCD27223.1"/>
    </source>
</evidence>
<comment type="function">
    <text evidence="1">Required for translation of the mitochondrial OLI1 transcript coding for the mitochondrial ATP synthase subunit 9.</text>
</comment>
<dbReference type="GeneID" id="11494648"/>
<proteinExistence type="inferred from homology"/>
<keyword evidence="8" id="KW-0496">Mitochondrion</keyword>
<dbReference type="OrthoDB" id="4062665at2759"/>
<comment type="subcellular location">
    <subcellularLocation>
        <location evidence="2">Mitochondrion</location>
    </subcellularLocation>
</comment>
<dbReference type="Pfam" id="PF12921">
    <property type="entry name" value="ATP13"/>
    <property type="match status" value="1"/>
</dbReference>
<dbReference type="EMBL" id="HE580277">
    <property type="protein sequence ID" value="CCD27223.1"/>
    <property type="molecule type" value="Genomic_DNA"/>
</dbReference>
<protein>
    <recommendedName>
        <fullName evidence="5">ATPase expression protein 2, mitochondrial</fullName>
    </recommendedName>
</protein>
<evidence type="ECO:0000256" key="5">
    <source>
        <dbReference type="ARBA" id="ARBA00019258"/>
    </source>
</evidence>
<evidence type="ECO:0000256" key="2">
    <source>
        <dbReference type="ARBA" id="ARBA00004173"/>
    </source>
</evidence>